<dbReference type="Gene3D" id="3.30.1640.10">
    <property type="entry name" value="mini-chromosome maintenance (MCM) complex, chain A, domain 1"/>
    <property type="match status" value="1"/>
</dbReference>
<name>A0A9J6AB16_SOLCO</name>
<evidence type="ECO:0000313" key="3">
    <source>
        <dbReference type="Proteomes" id="UP000824120"/>
    </source>
</evidence>
<dbReference type="EMBL" id="JACXVP010000002">
    <property type="protein sequence ID" value="KAG5621837.1"/>
    <property type="molecule type" value="Genomic_DNA"/>
</dbReference>
<evidence type="ECO:0000313" key="2">
    <source>
        <dbReference type="EMBL" id="KAG5621837.1"/>
    </source>
</evidence>
<accession>A0A9J6AB16</accession>
<comment type="caution">
    <text evidence="2">The sequence shown here is derived from an EMBL/GenBank/DDBJ whole genome shotgun (WGS) entry which is preliminary data.</text>
</comment>
<protein>
    <submittedName>
        <fullName evidence="2">Uncharacterized protein</fullName>
    </submittedName>
</protein>
<feature type="region of interest" description="Disordered" evidence="1">
    <location>
        <begin position="53"/>
        <end position="84"/>
    </location>
</feature>
<gene>
    <name evidence="2" type="ORF">H5410_007055</name>
</gene>
<dbReference type="Proteomes" id="UP000824120">
    <property type="component" value="Chromosome 2"/>
</dbReference>
<keyword evidence="3" id="KW-1185">Reference proteome</keyword>
<evidence type="ECO:0000256" key="1">
    <source>
        <dbReference type="SAM" id="MobiDB-lite"/>
    </source>
</evidence>
<sequence length="84" mass="9695">MSPTLCSIGFSHVMRFNDILQKAISDEFLRFESYLKNACKRFVMELKPTFITDDNPNKDIKSRGVYKRGSPGSREPMVPSRNHI</sequence>
<organism evidence="2 3">
    <name type="scientific">Solanum commersonii</name>
    <name type="common">Commerson's wild potato</name>
    <name type="synonym">Commerson's nightshade</name>
    <dbReference type="NCBI Taxonomy" id="4109"/>
    <lineage>
        <taxon>Eukaryota</taxon>
        <taxon>Viridiplantae</taxon>
        <taxon>Streptophyta</taxon>
        <taxon>Embryophyta</taxon>
        <taxon>Tracheophyta</taxon>
        <taxon>Spermatophyta</taxon>
        <taxon>Magnoliopsida</taxon>
        <taxon>eudicotyledons</taxon>
        <taxon>Gunneridae</taxon>
        <taxon>Pentapetalae</taxon>
        <taxon>asterids</taxon>
        <taxon>lamiids</taxon>
        <taxon>Solanales</taxon>
        <taxon>Solanaceae</taxon>
        <taxon>Solanoideae</taxon>
        <taxon>Solaneae</taxon>
        <taxon>Solanum</taxon>
    </lineage>
</organism>
<dbReference type="OrthoDB" id="1737198at2759"/>
<reference evidence="2 3" key="1">
    <citation type="submission" date="2020-09" db="EMBL/GenBank/DDBJ databases">
        <title>De no assembly of potato wild relative species, Solanum commersonii.</title>
        <authorList>
            <person name="Cho K."/>
        </authorList>
    </citation>
    <scope>NUCLEOTIDE SEQUENCE [LARGE SCALE GENOMIC DNA]</scope>
    <source>
        <strain evidence="2">LZ3.2</strain>
        <tissue evidence="2">Leaf</tissue>
    </source>
</reference>
<dbReference type="AlphaFoldDB" id="A0A9J6AB16"/>
<proteinExistence type="predicted"/>